<dbReference type="Proteomes" id="UP000239485">
    <property type="component" value="Unassembled WGS sequence"/>
</dbReference>
<protein>
    <recommendedName>
        <fullName evidence="2">Polysaccharide lyase 14 domain-containing protein</fullName>
    </recommendedName>
</protein>
<keyword evidence="4" id="KW-1185">Reference proteome</keyword>
<gene>
    <name evidence="3" type="ORF">CLV92_11927</name>
</gene>
<evidence type="ECO:0000256" key="1">
    <source>
        <dbReference type="SAM" id="MobiDB-lite"/>
    </source>
</evidence>
<reference evidence="3 4" key="1">
    <citation type="submission" date="2018-02" db="EMBL/GenBank/DDBJ databases">
        <title>Genomic Encyclopedia of Archaeal and Bacterial Type Strains, Phase II (KMG-II): from individual species to whole genera.</title>
        <authorList>
            <person name="Goeker M."/>
        </authorList>
    </citation>
    <scope>NUCLEOTIDE SEQUENCE [LARGE SCALE GENOMIC DNA]</scope>
    <source>
        <strain evidence="3 4">DSM 22857</strain>
    </source>
</reference>
<name>A0A2S6ICL2_9ACTN</name>
<feature type="domain" description="Polysaccharide lyase 14" evidence="2">
    <location>
        <begin position="46"/>
        <end position="213"/>
    </location>
</feature>
<dbReference type="Pfam" id="PF21294">
    <property type="entry name" value="Polysacc_lyase_14"/>
    <property type="match status" value="1"/>
</dbReference>
<accession>A0A2S6ICL2</accession>
<organism evidence="3 4">
    <name type="scientific">Kineococcus xinjiangensis</name>
    <dbReference type="NCBI Taxonomy" id="512762"/>
    <lineage>
        <taxon>Bacteria</taxon>
        <taxon>Bacillati</taxon>
        <taxon>Actinomycetota</taxon>
        <taxon>Actinomycetes</taxon>
        <taxon>Kineosporiales</taxon>
        <taxon>Kineosporiaceae</taxon>
        <taxon>Kineococcus</taxon>
    </lineage>
</organism>
<dbReference type="AlphaFoldDB" id="A0A2S6ICL2"/>
<dbReference type="Gene3D" id="2.60.120.200">
    <property type="match status" value="1"/>
</dbReference>
<feature type="region of interest" description="Disordered" evidence="1">
    <location>
        <begin position="1"/>
        <end position="23"/>
    </location>
</feature>
<feature type="compositionally biased region" description="Pro residues" evidence="1">
    <location>
        <begin position="248"/>
        <end position="267"/>
    </location>
</feature>
<dbReference type="EMBL" id="PTJD01000019">
    <property type="protein sequence ID" value="PPK91946.1"/>
    <property type="molecule type" value="Genomic_DNA"/>
</dbReference>
<evidence type="ECO:0000259" key="2">
    <source>
        <dbReference type="Pfam" id="PF21294"/>
    </source>
</evidence>
<feature type="region of interest" description="Disordered" evidence="1">
    <location>
        <begin position="235"/>
        <end position="306"/>
    </location>
</feature>
<evidence type="ECO:0000313" key="3">
    <source>
        <dbReference type="EMBL" id="PPK91946.1"/>
    </source>
</evidence>
<dbReference type="InterPro" id="IPR048958">
    <property type="entry name" value="Polysacc_lyase_14"/>
</dbReference>
<evidence type="ECO:0000313" key="4">
    <source>
        <dbReference type="Proteomes" id="UP000239485"/>
    </source>
</evidence>
<sequence length="306" mass="33171">MQDFLARGGVQVSGQNLSSPAPGVSRVRLVQGEMDGAKVRAPLSAMSEATLTYKVRVPRDVHENGLSSRDLKMPGLAGLPEGRSQWDTSTGGSLRAGSWSVRLHARRAALSRVGYPWWDIYFYAPYGGGKHYSHWGLMVPMTEGLNGSGMRLRIPADRWFEVRIRVKMNTPGVNNGELDVWLDGRQGVGLRDIRWREAGVHTPINQFIAEVFYNQPGAPRNGYIDFADFKVTQGAGGPGGGPIIGPVYPRPTPPPPPPPPPPRPVPAPVKGDFAPDAPMETYMDGEKPPWHVPGGGDFAPDGPVRG</sequence>
<proteinExistence type="predicted"/>
<comment type="caution">
    <text evidence="3">The sequence shown here is derived from an EMBL/GenBank/DDBJ whole genome shotgun (WGS) entry which is preliminary data.</text>
</comment>